<feature type="transmembrane region" description="Helical" evidence="2">
    <location>
        <begin position="16"/>
        <end position="33"/>
    </location>
</feature>
<sequence length="162" mass="16486">MTTVPPARFDRGARRIALWGLTTVSTVVLLFSYRTSTSSTMPAATGTTTGTTTSAAGATTSAAAKTSSTYTGTVTGTAADTRWGPVQVKVTLAAGKITAVDVVQEPDSNGRDQEINADAVPQLVSETLSAQSAQIDMVSGATYTSDGYVTSLQSALDQAGVA</sequence>
<evidence type="ECO:0000259" key="3">
    <source>
        <dbReference type="SMART" id="SM00900"/>
    </source>
</evidence>
<dbReference type="EMBL" id="JAJNDB010000002">
    <property type="protein sequence ID" value="MCD2194679.1"/>
    <property type="molecule type" value="Genomic_DNA"/>
</dbReference>
<organism evidence="4 5">
    <name type="scientific">Actinomycetospora endophytica</name>
    <dbReference type="NCBI Taxonomy" id="2291215"/>
    <lineage>
        <taxon>Bacteria</taxon>
        <taxon>Bacillati</taxon>
        <taxon>Actinomycetota</taxon>
        <taxon>Actinomycetes</taxon>
        <taxon>Pseudonocardiales</taxon>
        <taxon>Pseudonocardiaceae</taxon>
        <taxon>Actinomycetospora</taxon>
    </lineage>
</organism>
<evidence type="ECO:0000313" key="4">
    <source>
        <dbReference type="EMBL" id="MCD2194679.1"/>
    </source>
</evidence>
<name>A0ABS8PCF7_9PSEU</name>
<comment type="caution">
    <text evidence="4">The sequence shown here is derived from an EMBL/GenBank/DDBJ whole genome shotgun (WGS) entry which is preliminary data.</text>
</comment>
<dbReference type="Pfam" id="PF04205">
    <property type="entry name" value="FMN_bind"/>
    <property type="match status" value="1"/>
</dbReference>
<proteinExistence type="predicted"/>
<keyword evidence="2" id="KW-0812">Transmembrane</keyword>
<protein>
    <submittedName>
        <fullName evidence="4">FMN-binding protein</fullName>
    </submittedName>
</protein>
<gene>
    <name evidence="4" type="ORF">LQ327_15000</name>
</gene>
<evidence type="ECO:0000256" key="2">
    <source>
        <dbReference type="SAM" id="Phobius"/>
    </source>
</evidence>
<dbReference type="Gene3D" id="3.90.1010.20">
    <property type="match status" value="1"/>
</dbReference>
<feature type="region of interest" description="Disordered" evidence="1">
    <location>
        <begin position="38"/>
        <end position="62"/>
    </location>
</feature>
<accession>A0ABS8PCF7</accession>
<feature type="domain" description="FMN-binding" evidence="3">
    <location>
        <begin position="81"/>
        <end position="159"/>
    </location>
</feature>
<dbReference type="Proteomes" id="UP001199469">
    <property type="component" value="Unassembled WGS sequence"/>
</dbReference>
<keyword evidence="5" id="KW-1185">Reference proteome</keyword>
<evidence type="ECO:0000256" key="1">
    <source>
        <dbReference type="SAM" id="MobiDB-lite"/>
    </source>
</evidence>
<keyword evidence="2" id="KW-1133">Transmembrane helix</keyword>
<keyword evidence="2" id="KW-0472">Membrane</keyword>
<evidence type="ECO:0000313" key="5">
    <source>
        <dbReference type="Proteomes" id="UP001199469"/>
    </source>
</evidence>
<reference evidence="4 5" key="1">
    <citation type="submission" date="2021-11" db="EMBL/GenBank/DDBJ databases">
        <title>Draft genome sequence of Actinomycetospora sp. SF1 isolated from the rhizosphere soil.</title>
        <authorList>
            <person name="Duangmal K."/>
            <person name="Chantavorakit T."/>
        </authorList>
    </citation>
    <scope>NUCLEOTIDE SEQUENCE [LARGE SCALE GENOMIC DNA]</scope>
    <source>
        <strain evidence="4 5">TBRC 5722</strain>
    </source>
</reference>
<dbReference type="InterPro" id="IPR007329">
    <property type="entry name" value="FMN-bd"/>
</dbReference>
<dbReference type="SMART" id="SM00900">
    <property type="entry name" value="FMN_bind"/>
    <property type="match status" value="1"/>
</dbReference>
<dbReference type="RefSeq" id="WP_230734865.1">
    <property type="nucleotide sequence ID" value="NZ_JAJNDB010000002.1"/>
</dbReference>